<accession>K5DHE4</accession>
<feature type="compositionally biased region" description="Polar residues" evidence="1">
    <location>
        <begin position="10"/>
        <end position="20"/>
    </location>
</feature>
<sequence length="68" mass="7252">MIRLRGSCGSKRSLSTSSEGLNGKRLSRKQSISEHLADLGGCLLGGAVRERAAFTVGTTVPQDYRMLA</sequence>
<gene>
    <name evidence="2" type="ORF">RBSH_02806</name>
</gene>
<evidence type="ECO:0000313" key="2">
    <source>
        <dbReference type="EMBL" id="EKK01868.1"/>
    </source>
</evidence>
<evidence type="ECO:0000313" key="3">
    <source>
        <dbReference type="Proteomes" id="UP000007993"/>
    </source>
</evidence>
<reference evidence="2 3" key="1">
    <citation type="journal article" date="2013" name="Mar. Genomics">
        <title>Expression of sulfatases in Rhodopirellula baltica and the diversity of sulfatases in the genus Rhodopirellula.</title>
        <authorList>
            <person name="Wegner C.E."/>
            <person name="Richter-Heitmann T."/>
            <person name="Klindworth A."/>
            <person name="Klockow C."/>
            <person name="Richter M."/>
            <person name="Achstetter T."/>
            <person name="Glockner F.O."/>
            <person name="Harder J."/>
        </authorList>
    </citation>
    <scope>NUCLEOTIDE SEQUENCE [LARGE SCALE GENOMIC DNA]</scope>
    <source>
        <strain evidence="2 3">SH28</strain>
    </source>
</reference>
<organism evidence="2 3">
    <name type="scientific">Rhodopirellula baltica SH28</name>
    <dbReference type="NCBI Taxonomy" id="993517"/>
    <lineage>
        <taxon>Bacteria</taxon>
        <taxon>Pseudomonadati</taxon>
        <taxon>Planctomycetota</taxon>
        <taxon>Planctomycetia</taxon>
        <taxon>Pirellulales</taxon>
        <taxon>Pirellulaceae</taxon>
        <taxon>Rhodopirellula</taxon>
    </lineage>
</organism>
<dbReference type="PATRIC" id="fig|993517.3.peg.3036"/>
<feature type="region of interest" description="Disordered" evidence="1">
    <location>
        <begin position="1"/>
        <end position="27"/>
    </location>
</feature>
<dbReference type="Proteomes" id="UP000007993">
    <property type="component" value="Unassembled WGS sequence"/>
</dbReference>
<proteinExistence type="predicted"/>
<comment type="caution">
    <text evidence="2">The sequence shown here is derived from an EMBL/GenBank/DDBJ whole genome shotgun (WGS) entry which is preliminary data.</text>
</comment>
<dbReference type="AlphaFoldDB" id="K5DHE4"/>
<name>K5DHE4_RHOBT</name>
<protein>
    <submittedName>
        <fullName evidence="2">Uncharacterized protein</fullName>
    </submittedName>
</protein>
<evidence type="ECO:0000256" key="1">
    <source>
        <dbReference type="SAM" id="MobiDB-lite"/>
    </source>
</evidence>
<dbReference type="EMBL" id="AMCW01000077">
    <property type="protein sequence ID" value="EKK01868.1"/>
    <property type="molecule type" value="Genomic_DNA"/>
</dbReference>